<evidence type="ECO:0000313" key="5">
    <source>
        <dbReference type="Proteomes" id="UP000541444"/>
    </source>
</evidence>
<feature type="compositionally biased region" description="Polar residues" evidence="1">
    <location>
        <begin position="576"/>
        <end position="593"/>
    </location>
</feature>
<evidence type="ECO:0000259" key="3">
    <source>
        <dbReference type="Pfam" id="PF05699"/>
    </source>
</evidence>
<feature type="domain" description="DUF659" evidence="2">
    <location>
        <begin position="117"/>
        <end position="259"/>
    </location>
</feature>
<dbReference type="Pfam" id="PF04937">
    <property type="entry name" value="DUF659"/>
    <property type="match status" value="1"/>
</dbReference>
<dbReference type="InterPro" id="IPR008906">
    <property type="entry name" value="HATC_C_dom"/>
</dbReference>
<organism evidence="4 5">
    <name type="scientific">Kingdonia uniflora</name>
    <dbReference type="NCBI Taxonomy" id="39325"/>
    <lineage>
        <taxon>Eukaryota</taxon>
        <taxon>Viridiplantae</taxon>
        <taxon>Streptophyta</taxon>
        <taxon>Embryophyta</taxon>
        <taxon>Tracheophyta</taxon>
        <taxon>Spermatophyta</taxon>
        <taxon>Magnoliopsida</taxon>
        <taxon>Ranunculales</taxon>
        <taxon>Circaeasteraceae</taxon>
        <taxon>Kingdonia</taxon>
    </lineage>
</organism>
<dbReference type="InterPro" id="IPR012337">
    <property type="entry name" value="RNaseH-like_sf"/>
</dbReference>
<feature type="compositionally biased region" description="Acidic residues" evidence="1">
    <location>
        <begin position="614"/>
        <end position="628"/>
    </location>
</feature>
<evidence type="ECO:0000256" key="1">
    <source>
        <dbReference type="SAM" id="MobiDB-lite"/>
    </source>
</evidence>
<dbReference type="PANTHER" id="PTHR32166:SF74">
    <property type="entry name" value="OS05G0256350 PROTEIN"/>
    <property type="match status" value="1"/>
</dbReference>
<dbReference type="InterPro" id="IPR007021">
    <property type="entry name" value="DUF659"/>
</dbReference>
<reference evidence="4 5" key="1">
    <citation type="journal article" date="2020" name="IScience">
        <title>Genome Sequencing of the Endangered Kingdonia uniflora (Circaeasteraceae, Ranunculales) Reveals Potential Mechanisms of Evolutionary Specialization.</title>
        <authorList>
            <person name="Sun Y."/>
            <person name="Deng T."/>
            <person name="Zhang A."/>
            <person name="Moore M.J."/>
            <person name="Landis J.B."/>
            <person name="Lin N."/>
            <person name="Zhang H."/>
            <person name="Zhang X."/>
            <person name="Huang J."/>
            <person name="Zhang X."/>
            <person name="Sun H."/>
            <person name="Wang H."/>
        </authorList>
    </citation>
    <scope>NUCLEOTIDE SEQUENCE [LARGE SCALE GENOMIC DNA]</scope>
    <source>
        <strain evidence="4">TB1705</strain>
        <tissue evidence="4">Leaf</tissue>
    </source>
</reference>
<proteinExistence type="predicted"/>
<gene>
    <name evidence="4" type="ORF">GIB67_040399</name>
</gene>
<evidence type="ECO:0000259" key="2">
    <source>
        <dbReference type="Pfam" id="PF04937"/>
    </source>
</evidence>
<dbReference type="SUPFAM" id="SSF53098">
    <property type="entry name" value="Ribonuclease H-like"/>
    <property type="match status" value="1"/>
</dbReference>
<dbReference type="OrthoDB" id="2012664at2759"/>
<comment type="caution">
    <text evidence="4">The sequence shown here is derived from an EMBL/GenBank/DDBJ whole genome shotgun (WGS) entry which is preliminary data.</text>
</comment>
<accession>A0A7J7KXM6</accession>
<keyword evidence="5" id="KW-1185">Reference proteome</keyword>
<protein>
    <submittedName>
        <fullName evidence="4">Uncharacterized protein</fullName>
    </submittedName>
</protein>
<dbReference type="Pfam" id="PF05699">
    <property type="entry name" value="Dimer_Tnp_hAT"/>
    <property type="match status" value="1"/>
</dbReference>
<dbReference type="PANTHER" id="PTHR32166">
    <property type="entry name" value="OSJNBA0013A04.12 PROTEIN"/>
    <property type="match status" value="1"/>
</dbReference>
<dbReference type="GO" id="GO:0046983">
    <property type="term" value="F:protein dimerization activity"/>
    <property type="evidence" value="ECO:0007669"/>
    <property type="project" value="InterPro"/>
</dbReference>
<sequence length="628" mass="72655">MEGKQKITEEKQSKKDEMIRNVNVYGNDDDEVEEVMIQIPKKRKGPMDAFVAPIDVDFRPRAPNSNENKKALENIHGYIADFFYENSISFNCLRSDSYSKMMQAIVQYNNPSTFKPPSYNDLRVKILKKKKEETSNWVNNFKVHWETYGVTIMTDWWTDGKGKTLINFLVNCPKGTVFLKSIDGSAHIHDAELIYKMLKDVIEEICTDNVSNYVLAGEWIMAELKIYWMPCAAHCINLMLGDVSKMHLVDETAKDAKKISLFIYNHKHVLHLMRKQTKGREIVRPAVTRFATTFLCLHSMYEKRQELRDMFHTVEWRNSKWPKHPIGKEIVKKVKNIEEKPSMTYIYSEIEDCKLKVKTNLGDQNDDDRELWKKIEKILNRRWSDEMESNTKLKEGLLDCITKLSLDEEDESQILRDLIVYRTKVGRLGKRGAQACVKAIAPVEWWITFGSEVPALQRFAKRVLGLTSAASPCERIWSTFDNIHTKKRNCLEHDRMRDLAYIQYNRRLKKRYEERISGKEIDPIVLKSFDECAEWLVPDDARYDIVLGTNMTYGVLEDAEDGFDDPPLTRTSLTNTASHCSQEVASSSQSTTRHLQDSSDDDDYDVDANYGMGDGDDDGIDSGSDEDI</sequence>
<name>A0A7J7KXM6_9MAGN</name>
<feature type="domain" description="HAT C-terminal dimerisation" evidence="3">
    <location>
        <begin position="439"/>
        <end position="505"/>
    </location>
</feature>
<evidence type="ECO:0000313" key="4">
    <source>
        <dbReference type="EMBL" id="KAF6135088.1"/>
    </source>
</evidence>
<feature type="region of interest" description="Disordered" evidence="1">
    <location>
        <begin position="576"/>
        <end position="628"/>
    </location>
</feature>
<dbReference type="Proteomes" id="UP000541444">
    <property type="component" value="Unassembled WGS sequence"/>
</dbReference>
<dbReference type="AlphaFoldDB" id="A0A7J7KXM6"/>
<dbReference type="EMBL" id="JACGCM010002813">
    <property type="protein sequence ID" value="KAF6135088.1"/>
    <property type="molecule type" value="Genomic_DNA"/>
</dbReference>